<feature type="region of interest" description="Disordered" evidence="8">
    <location>
        <begin position="42"/>
        <end position="88"/>
    </location>
</feature>
<comment type="similarity">
    <text evidence="1">Belongs to the CcdB toxin family.</text>
</comment>
<dbReference type="Proteomes" id="UP000765160">
    <property type="component" value="Unassembled WGS sequence"/>
</dbReference>
<dbReference type="InterPro" id="IPR002712">
    <property type="entry name" value="CcdB"/>
</dbReference>
<dbReference type="InterPro" id="IPR011067">
    <property type="entry name" value="Plasmid_toxin/cell-grow_inhib"/>
</dbReference>
<evidence type="ECO:0000256" key="2">
    <source>
        <dbReference type="ARBA" id="ARBA00015075"/>
    </source>
</evidence>
<dbReference type="SUPFAM" id="SSF50118">
    <property type="entry name" value="Cell growth inhibitor/plasmid maintenance toxic component"/>
    <property type="match status" value="1"/>
</dbReference>
<comment type="caution">
    <text evidence="9">The sequence shown here is derived from an EMBL/GenBank/DDBJ whole genome shotgun (WGS) entry which is preliminary data.</text>
</comment>
<keyword evidence="5" id="KW-0804">Transcription</keyword>
<evidence type="ECO:0000313" key="9">
    <source>
        <dbReference type="EMBL" id="NKE46479.1"/>
    </source>
</evidence>
<evidence type="ECO:0000313" key="10">
    <source>
        <dbReference type="Proteomes" id="UP000765160"/>
    </source>
</evidence>
<keyword evidence="3" id="KW-0678">Repressor</keyword>
<evidence type="ECO:0000256" key="1">
    <source>
        <dbReference type="ARBA" id="ARBA00005230"/>
    </source>
</evidence>
<evidence type="ECO:0000256" key="3">
    <source>
        <dbReference type="ARBA" id="ARBA00022491"/>
    </source>
</evidence>
<evidence type="ECO:0000256" key="8">
    <source>
        <dbReference type="SAM" id="MobiDB-lite"/>
    </source>
</evidence>
<sequence>MAQFDVHRNLGADRAAVPFVVVLQSRAHDHVPTRLVAPLLDGGAAAPLRPPATPTPLHRGGPPGHPRHPADHRHPARRPRPIGRLAGR</sequence>
<proteinExistence type="inferred from homology"/>
<protein>
    <recommendedName>
        <fullName evidence="2">Toxin CcdB</fullName>
    </recommendedName>
    <alternativeName>
        <fullName evidence="7">Cytotoxic protein CcdB</fullName>
    </alternativeName>
    <alternativeName>
        <fullName evidence="6">Protein LetD</fullName>
    </alternativeName>
</protein>
<accession>A0ABX1F2C4</accession>
<evidence type="ECO:0000256" key="4">
    <source>
        <dbReference type="ARBA" id="ARBA00023015"/>
    </source>
</evidence>
<dbReference type="Gene3D" id="2.30.30.110">
    <property type="match status" value="1"/>
</dbReference>
<name>A0ABX1F2C4_9PROT</name>
<gene>
    <name evidence="9" type="ORF">HB662_16980</name>
</gene>
<keyword evidence="10" id="KW-1185">Reference proteome</keyword>
<evidence type="ECO:0000256" key="7">
    <source>
        <dbReference type="ARBA" id="ARBA00033135"/>
    </source>
</evidence>
<organism evidence="9 10">
    <name type="scientific">Falsiroseomonas frigidaquae</name>
    <dbReference type="NCBI Taxonomy" id="487318"/>
    <lineage>
        <taxon>Bacteria</taxon>
        <taxon>Pseudomonadati</taxon>
        <taxon>Pseudomonadota</taxon>
        <taxon>Alphaproteobacteria</taxon>
        <taxon>Acetobacterales</taxon>
        <taxon>Roseomonadaceae</taxon>
        <taxon>Falsiroseomonas</taxon>
    </lineage>
</organism>
<dbReference type="Pfam" id="PF01845">
    <property type="entry name" value="CcdB"/>
    <property type="match status" value="1"/>
</dbReference>
<evidence type="ECO:0000256" key="6">
    <source>
        <dbReference type="ARBA" id="ARBA00029628"/>
    </source>
</evidence>
<keyword evidence="4" id="KW-0805">Transcription regulation</keyword>
<reference evidence="9 10" key="1">
    <citation type="submission" date="2020-03" db="EMBL/GenBank/DDBJ databases">
        <title>Roseomonas selenitidurans sp. nov. isolated from soil.</title>
        <authorList>
            <person name="Liu H."/>
        </authorList>
    </citation>
    <scope>NUCLEOTIDE SEQUENCE [LARGE SCALE GENOMIC DNA]</scope>
    <source>
        <strain evidence="9 10">JCM 15073</strain>
    </source>
</reference>
<evidence type="ECO:0000256" key="5">
    <source>
        <dbReference type="ARBA" id="ARBA00023163"/>
    </source>
</evidence>
<feature type="compositionally biased region" description="Basic residues" evidence="8">
    <location>
        <begin position="74"/>
        <end position="88"/>
    </location>
</feature>
<dbReference type="EMBL" id="JAAVTX010000005">
    <property type="protein sequence ID" value="NKE46479.1"/>
    <property type="molecule type" value="Genomic_DNA"/>
</dbReference>